<organism evidence="1 2">
    <name type="scientific">Aristaeella hokkaidonensis</name>
    <dbReference type="NCBI Taxonomy" id="3046382"/>
    <lineage>
        <taxon>Bacteria</taxon>
        <taxon>Bacillati</taxon>
        <taxon>Bacillota</taxon>
        <taxon>Clostridia</taxon>
        <taxon>Eubacteriales</taxon>
        <taxon>Aristaeellaceae</taxon>
        <taxon>Aristaeella</taxon>
    </lineage>
</organism>
<proteinExistence type="predicted"/>
<gene>
    <name evidence="1" type="ORF">JYE49_13275</name>
</gene>
<dbReference type="Proteomes" id="UP000682782">
    <property type="component" value="Chromosome"/>
</dbReference>
<evidence type="ECO:0000313" key="2">
    <source>
        <dbReference type="Proteomes" id="UP000682782"/>
    </source>
</evidence>
<accession>A0AC61N635</accession>
<evidence type="ECO:0000313" key="1">
    <source>
        <dbReference type="EMBL" id="QUC66799.1"/>
    </source>
</evidence>
<keyword evidence="2" id="KW-1185">Reference proteome</keyword>
<name>A0AC61N635_9FIRM</name>
<sequence length="183" mass="20544">MRRIIAFALIWVLVLVVAFSDAEGNRFTDAESGVSFEVPAGWEEVPNVDNNESIKIQYTPSGSVGQTTVALAVLDLYSAMSMSQYGVTRKEIDFSFLDDDLVTAMLGPLEAKSNTVKQYGDYRYKVITTTMERTKAGLKFSFNCEMVVTLVNGYVILFQYMEMNHSEEYHAVFEDILASVQIK</sequence>
<protein>
    <submittedName>
        <fullName evidence="1">Uncharacterized protein</fullName>
    </submittedName>
</protein>
<dbReference type="EMBL" id="CP068393">
    <property type="protein sequence ID" value="QUC66799.1"/>
    <property type="molecule type" value="Genomic_DNA"/>
</dbReference>
<reference evidence="1" key="1">
    <citation type="submission" date="2021-01" db="EMBL/GenBank/DDBJ databases">
        <title>Complete genome sequence of Clostridiales bacterium R-7.</title>
        <authorList>
            <person name="Mahoney-Kurpe S.C."/>
            <person name="Palevich N."/>
            <person name="Koike S."/>
            <person name="Moon C.D."/>
            <person name="Attwood G.T."/>
        </authorList>
    </citation>
    <scope>NUCLEOTIDE SEQUENCE</scope>
    <source>
        <strain evidence="1">R-7</strain>
    </source>
</reference>